<dbReference type="Proteomes" id="UP000183126">
    <property type="component" value="Chromosome I"/>
</dbReference>
<dbReference type="EMBL" id="LT629760">
    <property type="protein sequence ID" value="SDS64455.1"/>
    <property type="molecule type" value="Genomic_DNA"/>
</dbReference>
<organism evidence="2 3">
    <name type="scientific">Pseudomonas trivialis</name>
    <dbReference type="NCBI Taxonomy" id="200450"/>
    <lineage>
        <taxon>Bacteria</taxon>
        <taxon>Pseudomonadati</taxon>
        <taxon>Pseudomonadota</taxon>
        <taxon>Gammaproteobacteria</taxon>
        <taxon>Pseudomonadales</taxon>
        <taxon>Pseudomonadaceae</taxon>
        <taxon>Pseudomonas</taxon>
    </lineage>
</organism>
<evidence type="ECO:0000313" key="3">
    <source>
        <dbReference type="Proteomes" id="UP000183126"/>
    </source>
</evidence>
<gene>
    <name evidence="2" type="ORF">SAMN04490205_3146</name>
</gene>
<sequence>MRTLASNNYLWTTPLSLKFASSPYEKKRSENMSPEAMESVLP</sequence>
<name>A0ABY0UGH5_9PSED</name>
<evidence type="ECO:0008006" key="4">
    <source>
        <dbReference type="Google" id="ProtNLM"/>
    </source>
</evidence>
<feature type="region of interest" description="Disordered" evidence="1">
    <location>
        <begin position="22"/>
        <end position="42"/>
    </location>
</feature>
<reference evidence="2 3" key="1">
    <citation type="submission" date="2016-10" db="EMBL/GenBank/DDBJ databases">
        <authorList>
            <person name="Varghese N."/>
            <person name="Submissions S."/>
        </authorList>
    </citation>
    <scope>NUCLEOTIDE SEQUENCE [LARGE SCALE GENOMIC DNA]</scope>
    <source>
        <strain evidence="2 3">BS3111</strain>
    </source>
</reference>
<evidence type="ECO:0000256" key="1">
    <source>
        <dbReference type="SAM" id="MobiDB-lite"/>
    </source>
</evidence>
<keyword evidence="3" id="KW-1185">Reference proteome</keyword>
<proteinExistence type="predicted"/>
<evidence type="ECO:0000313" key="2">
    <source>
        <dbReference type="EMBL" id="SDS64455.1"/>
    </source>
</evidence>
<accession>A0ABY0UGH5</accession>
<protein>
    <recommendedName>
        <fullName evidence="4">Transposase</fullName>
    </recommendedName>
</protein>